<dbReference type="GO" id="GO:0005739">
    <property type="term" value="C:mitochondrion"/>
    <property type="evidence" value="ECO:0007669"/>
    <property type="project" value="TreeGrafter"/>
</dbReference>
<feature type="compositionally biased region" description="Basic and acidic residues" evidence="2">
    <location>
        <begin position="180"/>
        <end position="197"/>
    </location>
</feature>
<dbReference type="RefSeq" id="XP_038049300.1">
    <property type="nucleotide sequence ID" value="XM_038193372.1"/>
</dbReference>
<organism evidence="4 5">
    <name type="scientific">Patiria miniata</name>
    <name type="common">Bat star</name>
    <name type="synonym">Asterina miniata</name>
    <dbReference type="NCBI Taxonomy" id="46514"/>
    <lineage>
        <taxon>Eukaryota</taxon>
        <taxon>Metazoa</taxon>
        <taxon>Echinodermata</taxon>
        <taxon>Eleutherozoa</taxon>
        <taxon>Asterozoa</taxon>
        <taxon>Asteroidea</taxon>
        <taxon>Valvatacea</taxon>
        <taxon>Valvatida</taxon>
        <taxon>Asterinidae</taxon>
        <taxon>Patiria</taxon>
    </lineage>
</organism>
<dbReference type="SMART" id="SM00363">
    <property type="entry name" value="S4"/>
    <property type="match status" value="1"/>
</dbReference>
<evidence type="ECO:0000256" key="2">
    <source>
        <dbReference type="SAM" id="MobiDB-lite"/>
    </source>
</evidence>
<dbReference type="Pfam" id="PF25818">
    <property type="entry name" value="MTRES1_C"/>
    <property type="match status" value="1"/>
</dbReference>
<keyword evidence="5" id="KW-1185">Reference proteome</keyword>
<dbReference type="PANTHER" id="PTHR13633">
    <property type="entry name" value="MITOCHONDRIAL TRANSCRIPTION RESCUE FACTOR 1"/>
    <property type="match status" value="1"/>
</dbReference>
<dbReference type="InterPro" id="IPR057896">
    <property type="entry name" value="MTRES1_C"/>
</dbReference>
<dbReference type="OrthoDB" id="4150at2759"/>
<dbReference type="SUPFAM" id="SSF55174">
    <property type="entry name" value="Alpha-L RNA-binding motif"/>
    <property type="match status" value="1"/>
</dbReference>
<evidence type="ECO:0000313" key="4">
    <source>
        <dbReference type="EnsemblMetazoa" id="XP_038049300.1"/>
    </source>
</evidence>
<dbReference type="PANTHER" id="PTHR13633:SF3">
    <property type="entry name" value="MITOCHONDRIAL TRANSCRIPTION RESCUE FACTOR 1"/>
    <property type="match status" value="1"/>
</dbReference>
<feature type="region of interest" description="Disordered" evidence="2">
    <location>
        <begin position="152"/>
        <end position="197"/>
    </location>
</feature>
<dbReference type="Proteomes" id="UP000887568">
    <property type="component" value="Unplaced"/>
</dbReference>
<evidence type="ECO:0000313" key="5">
    <source>
        <dbReference type="Proteomes" id="UP000887568"/>
    </source>
</evidence>
<dbReference type="GeneID" id="119722953"/>
<feature type="compositionally biased region" description="Basic residues" evidence="2">
    <location>
        <begin position="154"/>
        <end position="163"/>
    </location>
</feature>
<dbReference type="CDD" id="cd00165">
    <property type="entry name" value="S4"/>
    <property type="match status" value="1"/>
</dbReference>
<dbReference type="GO" id="GO:0003723">
    <property type="term" value="F:RNA binding"/>
    <property type="evidence" value="ECO:0007669"/>
    <property type="project" value="UniProtKB-KW"/>
</dbReference>
<dbReference type="EnsemblMetazoa" id="XM_038193372.1">
    <property type="protein sequence ID" value="XP_038049300.1"/>
    <property type="gene ID" value="LOC119722953"/>
</dbReference>
<dbReference type="InterPro" id="IPR002942">
    <property type="entry name" value="S4_RNA-bd"/>
</dbReference>
<evidence type="ECO:0000259" key="3">
    <source>
        <dbReference type="SMART" id="SM00363"/>
    </source>
</evidence>
<dbReference type="PROSITE" id="PS50889">
    <property type="entry name" value="S4"/>
    <property type="match status" value="1"/>
</dbReference>
<dbReference type="Gene3D" id="3.10.290.10">
    <property type="entry name" value="RNA-binding S4 domain"/>
    <property type="match status" value="1"/>
</dbReference>
<feature type="domain" description="RNA-binding S4" evidence="3">
    <location>
        <begin position="224"/>
        <end position="284"/>
    </location>
</feature>
<feature type="region of interest" description="Disordered" evidence="2">
    <location>
        <begin position="78"/>
        <end position="98"/>
    </location>
</feature>
<evidence type="ECO:0000256" key="1">
    <source>
        <dbReference type="PROSITE-ProRule" id="PRU00182"/>
    </source>
</evidence>
<reference evidence="4" key="1">
    <citation type="submission" date="2022-11" db="UniProtKB">
        <authorList>
            <consortium name="EnsemblMetazoa"/>
        </authorList>
    </citation>
    <scope>IDENTIFICATION</scope>
</reference>
<name>A0A913ZEC5_PATMI</name>
<sequence length="328" mass="37501">MQNMFPRLVMGIWQNVRLKQLHYVGRFNSATKKEVFSAFKGNQSHHSDVILVSRRRSASSTTGTHGLTGPKRFFRSTYTTEKPQFGQRGSEKRNTTSSKCITILPSSVRNSTRMSYLTSCCQKLPATREQLLYNVLNVVYCHQAKRCMASKASKAGKGKKKKQRISDSEDTDSDEESDDDIIKRDEDDLERDWDPEIDEKLSADEQEAGSSPEWKEIQQYVPSLRLDAVLSAGLGVSRKKIEEAYLGTKLRVNGEKVIKKSRQVKEGDILDMVLERSTPSQAKEDVNDDGLTVMRLHIMEISTDRTNKDRVPVLLRRWKNLRLIKEKK</sequence>
<dbReference type="GO" id="GO:1903108">
    <property type="term" value="P:regulation of mitochondrial transcription"/>
    <property type="evidence" value="ECO:0007669"/>
    <property type="project" value="TreeGrafter"/>
</dbReference>
<feature type="compositionally biased region" description="Acidic residues" evidence="2">
    <location>
        <begin position="168"/>
        <end position="179"/>
    </location>
</feature>
<dbReference type="AlphaFoldDB" id="A0A913ZEC5"/>
<proteinExistence type="predicted"/>
<dbReference type="InterPro" id="IPR036986">
    <property type="entry name" value="S4_RNA-bd_sf"/>
</dbReference>
<accession>A0A913ZEC5</accession>
<keyword evidence="1" id="KW-0694">RNA-binding</keyword>
<protein>
    <recommendedName>
        <fullName evidence="3">RNA-binding S4 domain-containing protein</fullName>
    </recommendedName>
</protein>